<proteinExistence type="inferred from homology"/>
<dbReference type="SUPFAM" id="SSF58104">
    <property type="entry name" value="Methyl-accepting chemotaxis protein (MCP) signaling domain"/>
    <property type="match status" value="1"/>
</dbReference>
<keyword evidence="1 3" id="KW-0807">Transducer</keyword>
<dbReference type="SMART" id="SM00283">
    <property type="entry name" value="MA"/>
    <property type="match status" value="1"/>
</dbReference>
<dbReference type="PRINTS" id="PR00260">
    <property type="entry name" value="CHEMTRNSDUCR"/>
</dbReference>
<dbReference type="eggNOG" id="COG0840">
    <property type="taxonomic scope" value="Bacteria"/>
</dbReference>
<dbReference type="InterPro" id="IPR003660">
    <property type="entry name" value="HAMP_dom"/>
</dbReference>
<dbReference type="PROSITE" id="PS50885">
    <property type="entry name" value="HAMP"/>
    <property type="match status" value="1"/>
</dbReference>
<evidence type="ECO:0000313" key="7">
    <source>
        <dbReference type="EMBL" id="ABD90183.1"/>
    </source>
</evidence>
<dbReference type="Gene3D" id="1.10.287.950">
    <property type="entry name" value="Methyl-accepting chemotaxis protein"/>
    <property type="match status" value="1"/>
</dbReference>
<feature type="domain" description="HAMP" evidence="6">
    <location>
        <begin position="55"/>
        <end position="108"/>
    </location>
</feature>
<dbReference type="EMBL" id="CP000301">
    <property type="protein sequence ID" value="ABD90183.1"/>
    <property type="molecule type" value="Genomic_DNA"/>
</dbReference>
<organism evidence="7">
    <name type="scientific">Rhodopseudomonas palustris (strain BisB18)</name>
    <dbReference type="NCBI Taxonomy" id="316056"/>
    <lineage>
        <taxon>Bacteria</taxon>
        <taxon>Pseudomonadati</taxon>
        <taxon>Pseudomonadota</taxon>
        <taxon>Alphaproteobacteria</taxon>
        <taxon>Hyphomicrobiales</taxon>
        <taxon>Nitrobacteraceae</taxon>
        <taxon>Rhodopseudomonas</taxon>
    </lineage>
</organism>
<dbReference type="CDD" id="cd06225">
    <property type="entry name" value="HAMP"/>
    <property type="match status" value="1"/>
</dbReference>
<reference evidence="7" key="1">
    <citation type="submission" date="2006-03" db="EMBL/GenBank/DDBJ databases">
        <title>Complete sequence of Rhodopseudomonas palustris BisB18.</title>
        <authorList>
            <consortium name="US DOE Joint Genome Institute"/>
            <person name="Copeland A."/>
            <person name="Lucas S."/>
            <person name="Lapidus A."/>
            <person name="Barry K."/>
            <person name="Detter J.C."/>
            <person name="Glavina del Rio T."/>
            <person name="Hammon N."/>
            <person name="Israni S."/>
            <person name="Dalin E."/>
            <person name="Tice H."/>
            <person name="Pitluck S."/>
            <person name="Chain P."/>
            <person name="Malfatti S."/>
            <person name="Shin M."/>
            <person name="Vergez L."/>
            <person name="Schmutz J."/>
            <person name="Larimer F."/>
            <person name="Land M."/>
            <person name="Hauser L."/>
            <person name="Pelletier D.A."/>
            <person name="Kyrpides N."/>
            <person name="Anderson I."/>
            <person name="Oda Y."/>
            <person name="Harwood C.S."/>
            <person name="Richardson P."/>
        </authorList>
    </citation>
    <scope>NUCLEOTIDE SEQUENCE [LARGE SCALE GENOMIC DNA]</scope>
    <source>
        <strain evidence="7">BisB18</strain>
    </source>
</reference>
<gene>
    <name evidence="7" type="ordered locus">RPC_4661</name>
</gene>
<dbReference type="KEGG" id="rpc:RPC_4661"/>
<keyword evidence="4" id="KW-0812">Transmembrane</keyword>
<dbReference type="InterPro" id="IPR004090">
    <property type="entry name" value="Chemotax_Me-accpt_rcpt"/>
</dbReference>
<evidence type="ECO:0000256" key="4">
    <source>
        <dbReference type="SAM" id="Phobius"/>
    </source>
</evidence>
<dbReference type="AlphaFoldDB" id="Q20XF3"/>
<evidence type="ECO:0000259" key="5">
    <source>
        <dbReference type="PROSITE" id="PS50111"/>
    </source>
</evidence>
<feature type="transmembrane region" description="Helical" evidence="4">
    <location>
        <begin position="36"/>
        <end position="55"/>
    </location>
</feature>
<dbReference type="PANTHER" id="PTHR32089">
    <property type="entry name" value="METHYL-ACCEPTING CHEMOTAXIS PROTEIN MCPB"/>
    <property type="match status" value="1"/>
</dbReference>
<dbReference type="HOGENOM" id="CLU_000445_107_27_5"/>
<sequence length="440" mass="45469">MINSSSLFRAALGLGVAAAALLIALAGVLVESHAVALGGSLTALLALGVLGVALARLNGVVDDLTQVCRRLRDGDFEARVLNIRERGAIGALQHEFNDMTDRCDAFVREASAAMGAIRDDKYYRHILPQGLRGSLLIASQTINEAMEAIERRVAAFNANTAHFEGAVNAVIETVSSASGNMGETAGSLGRGATATRERANAVSAASHQASANMETVAAATTELTASANEIAQNVARSAAIAKTAVARVEEARLTVASLSTATERIGTIVQLIDEIAAQTNLLALNATIEAARAGDAGRGFSVVAQEVKSLAAQTARATHDISLSIAEVQSTTKAAVEAISTIGGAIGEVDEITSNVSLGVQAQTAATGEVARNIEQAFAGMRDISGNIHVVSADAGQTEKHADTTLRASSTLAEQSATLGHTVREFLQSLRRGQLERRAA</sequence>
<dbReference type="PROSITE" id="PS50111">
    <property type="entry name" value="CHEMOTAXIS_TRANSDUC_2"/>
    <property type="match status" value="1"/>
</dbReference>
<dbReference type="GO" id="GO:0007165">
    <property type="term" value="P:signal transduction"/>
    <property type="evidence" value="ECO:0007669"/>
    <property type="project" value="UniProtKB-KW"/>
</dbReference>
<name>Q20XF3_RHOPB</name>
<evidence type="ECO:0000256" key="1">
    <source>
        <dbReference type="ARBA" id="ARBA00023224"/>
    </source>
</evidence>
<accession>Q20XF3</accession>
<dbReference type="STRING" id="316056.RPC_4661"/>
<evidence type="ECO:0000256" key="3">
    <source>
        <dbReference type="PROSITE-ProRule" id="PRU00284"/>
    </source>
</evidence>
<dbReference type="OrthoDB" id="5179380at2"/>
<keyword evidence="4" id="KW-1133">Transmembrane helix</keyword>
<dbReference type="GO" id="GO:0004888">
    <property type="term" value="F:transmembrane signaling receptor activity"/>
    <property type="evidence" value="ECO:0007669"/>
    <property type="project" value="InterPro"/>
</dbReference>
<dbReference type="SMART" id="SM00304">
    <property type="entry name" value="HAMP"/>
    <property type="match status" value="1"/>
</dbReference>
<evidence type="ECO:0000256" key="2">
    <source>
        <dbReference type="ARBA" id="ARBA00029447"/>
    </source>
</evidence>
<feature type="domain" description="Methyl-accepting transducer" evidence="5">
    <location>
        <begin position="177"/>
        <end position="413"/>
    </location>
</feature>
<dbReference type="PANTHER" id="PTHR32089:SF112">
    <property type="entry name" value="LYSOZYME-LIKE PROTEIN-RELATED"/>
    <property type="match status" value="1"/>
</dbReference>
<dbReference type="GO" id="GO:0006935">
    <property type="term" value="P:chemotaxis"/>
    <property type="evidence" value="ECO:0007669"/>
    <property type="project" value="InterPro"/>
</dbReference>
<comment type="similarity">
    <text evidence="2">Belongs to the methyl-accepting chemotaxis (MCP) protein family.</text>
</comment>
<dbReference type="Pfam" id="PF00015">
    <property type="entry name" value="MCPsignal"/>
    <property type="match status" value="1"/>
</dbReference>
<dbReference type="InterPro" id="IPR004089">
    <property type="entry name" value="MCPsignal_dom"/>
</dbReference>
<dbReference type="GO" id="GO:0016020">
    <property type="term" value="C:membrane"/>
    <property type="evidence" value="ECO:0007669"/>
    <property type="project" value="InterPro"/>
</dbReference>
<evidence type="ECO:0000259" key="6">
    <source>
        <dbReference type="PROSITE" id="PS50885"/>
    </source>
</evidence>
<protein>
    <submittedName>
        <fullName evidence="7">Methyl-accepting chemotaxis sensory transducer</fullName>
    </submittedName>
</protein>
<dbReference type="RefSeq" id="WP_011475060.1">
    <property type="nucleotide sequence ID" value="NC_007925.1"/>
</dbReference>
<keyword evidence="4" id="KW-0472">Membrane</keyword>